<evidence type="ECO:0000259" key="3">
    <source>
        <dbReference type="Pfam" id="PF08279"/>
    </source>
</evidence>
<dbReference type="SUPFAM" id="SSF46785">
    <property type="entry name" value="Winged helix' DNA-binding domain"/>
    <property type="match status" value="1"/>
</dbReference>
<evidence type="ECO:0000313" key="5">
    <source>
        <dbReference type="Proteomes" id="UP001215533"/>
    </source>
</evidence>
<evidence type="ECO:0000256" key="2">
    <source>
        <dbReference type="ARBA" id="ARBA00023163"/>
    </source>
</evidence>
<dbReference type="InterPro" id="IPR013196">
    <property type="entry name" value="HTH_11"/>
</dbReference>
<dbReference type="RefSeq" id="WP_064777064.1">
    <property type="nucleotide sequence ID" value="NZ_CP015494.1"/>
</dbReference>
<dbReference type="Pfam" id="PF08279">
    <property type="entry name" value="HTH_11"/>
    <property type="match status" value="1"/>
</dbReference>
<feature type="domain" description="Helix-turn-helix type 11" evidence="3">
    <location>
        <begin position="6"/>
        <end position="59"/>
    </location>
</feature>
<gene>
    <name evidence="4" type="ORF">PSR33_01910</name>
</gene>
<dbReference type="InterPro" id="IPR036388">
    <property type="entry name" value="WH-like_DNA-bd_sf"/>
</dbReference>
<proteinExistence type="predicted"/>
<dbReference type="Gene3D" id="1.10.10.10">
    <property type="entry name" value="Winged helix-like DNA-binding domain superfamily/Winged helix DNA-binding domain"/>
    <property type="match status" value="1"/>
</dbReference>
<dbReference type="InterPro" id="IPR036390">
    <property type="entry name" value="WH_DNA-bd_sf"/>
</dbReference>
<evidence type="ECO:0000313" key="4">
    <source>
        <dbReference type="EMBL" id="WDC92327.1"/>
    </source>
</evidence>
<name>A0AAJ5RE54_LATCU</name>
<dbReference type="Proteomes" id="UP001215533">
    <property type="component" value="Chromosome"/>
</dbReference>
<keyword evidence="1" id="KW-0805">Transcription regulation</keyword>
<evidence type="ECO:0000256" key="1">
    <source>
        <dbReference type="ARBA" id="ARBA00023015"/>
    </source>
</evidence>
<organism evidence="4 5">
    <name type="scientific">Latilactobacillus curvatus</name>
    <name type="common">Lactobacillus curvatus</name>
    <dbReference type="NCBI Taxonomy" id="28038"/>
    <lineage>
        <taxon>Bacteria</taxon>
        <taxon>Bacillati</taxon>
        <taxon>Bacillota</taxon>
        <taxon>Bacilli</taxon>
        <taxon>Lactobacillales</taxon>
        <taxon>Lactobacillaceae</taxon>
        <taxon>Latilactobacillus</taxon>
    </lineage>
</organism>
<dbReference type="EMBL" id="CP117683">
    <property type="protein sequence ID" value="WDC92327.1"/>
    <property type="molecule type" value="Genomic_DNA"/>
</dbReference>
<dbReference type="AlphaFoldDB" id="A0AAJ5RE54"/>
<protein>
    <submittedName>
        <fullName evidence="4">HTH domain-containing protein</fullName>
    </submittedName>
</protein>
<reference evidence="4" key="1">
    <citation type="submission" date="2023-02" db="EMBL/GenBank/DDBJ databases">
        <title>Complete genome sequence of Lactobacillus curvatus CACC879 isolated from Pig feces.</title>
        <authorList>
            <person name="Park S."/>
            <person name="Park M.A."/>
            <person name="Kim D.-H."/>
            <person name="Kim Y."/>
        </authorList>
    </citation>
    <scope>NUCLEOTIDE SEQUENCE</scope>
    <source>
        <strain evidence="4">CACC879</strain>
    </source>
</reference>
<dbReference type="PANTHER" id="PTHR30185">
    <property type="entry name" value="CRYPTIC BETA-GLUCOSIDE BGL OPERON ANTITERMINATOR"/>
    <property type="match status" value="1"/>
</dbReference>
<accession>A0AAJ5RE54</accession>
<dbReference type="KEGG" id="lcv:FBA2_03915"/>
<dbReference type="InterPro" id="IPR050661">
    <property type="entry name" value="BglG_antiterminators"/>
</dbReference>
<dbReference type="PANTHER" id="PTHR30185:SF18">
    <property type="entry name" value="TRANSCRIPTIONAL REGULATOR MTLR"/>
    <property type="match status" value="1"/>
</dbReference>
<sequence length="129" mass="15055">MTGYMNQILNALLKNGDYMTANELADVVAVSQKTIYRSVKSINETYKMTLVESEHGRGYLLNYQNYLQIMKQTHEKDYVAFSPVERRNVIILSCLFNAPFTKSIENLYHKFYVSETLIRQEAPMSRIRT</sequence>
<keyword evidence="2" id="KW-0804">Transcription</keyword>